<dbReference type="Gene3D" id="3.30.420.10">
    <property type="entry name" value="Ribonuclease H-like superfamily/Ribonuclease H"/>
    <property type="match status" value="1"/>
</dbReference>
<gene>
    <name evidence="5" type="ORF">PM001_LOCUS3494</name>
</gene>
<dbReference type="InterPro" id="IPR057670">
    <property type="entry name" value="SH3_retrovirus"/>
</dbReference>
<dbReference type="InterPro" id="IPR012337">
    <property type="entry name" value="RNaseH-like_sf"/>
</dbReference>
<name>A0AAV1TBA6_9STRA</name>
<dbReference type="GO" id="GO:0015074">
    <property type="term" value="P:DNA integration"/>
    <property type="evidence" value="ECO:0007669"/>
    <property type="project" value="InterPro"/>
</dbReference>
<dbReference type="GO" id="GO:0046872">
    <property type="term" value="F:metal ion binding"/>
    <property type="evidence" value="ECO:0007669"/>
    <property type="project" value="UniProtKB-KW"/>
</dbReference>
<dbReference type="PROSITE" id="PS50994">
    <property type="entry name" value="INTEGRASE"/>
    <property type="match status" value="1"/>
</dbReference>
<keyword evidence="2" id="KW-0378">Hydrolase</keyword>
<dbReference type="InterPro" id="IPR013103">
    <property type="entry name" value="RVT_2"/>
</dbReference>
<dbReference type="Proteomes" id="UP001162060">
    <property type="component" value="Unassembled WGS sequence"/>
</dbReference>
<sequence>MEDPEKHISECVAADGGHLRITMRGIVIIATTVLDKRTKVRLMDVYFAENLERNIILYGLLESKGCGISYRGEYRVVAALDECPAVFDVGIQNNVLVVRAQKCELDTTGRDVLMSALAQHEEDFGQDVQKGSLMHLHKRLAHLNYDTIIRIAKDPASGIQLTDELRANWLACAQGKQIKNPQSRKDTGRNASIDVIEGVICFDLKGPMTPRDRLGNRNMVSFIDHRTNYCRVFSAKSKDVAAQKFKHFMAFFERQFNCRIHVLRTDGGGEYKTLELFCKDTGIARQVSEPRNQASNGKAERMHRTLMNMEPEQSEYGKTVTIADAYEEHPRLERHCGFGSPCTVHRDASNKSLGERGKQGIIIGKSDEMKSYRVYLPREKTFIVTQHGRNVEILTKEQNAQLRRVHLTVEDGKNGERGGYASMNNPLPAPREKSKGRGQRKPWTRDVQMTRTAAQKARRNDEESNRPGEEINSVREEDTKNYGQAMKSGQKEKWLTAMSEELQAFEDNGVWLVVVPPYNSHVRHTKWVYKTKTDADGAIERFKARLVACGNEQVYGVDYGLMFAAVMELSTVKVILVLALRWGVPARHGDIPNAYVKADKEDHLDIYLAIPQGMKIQDGTLRQFGVQDKSHLALKLKKSLYELKQAGRLWSQLLHTRLEEAGLTQCETNTCLYCKRQGDDVTIVGVSWTNY</sequence>
<dbReference type="AlphaFoldDB" id="A0AAV1TBA6"/>
<dbReference type="GO" id="GO:0016787">
    <property type="term" value="F:hydrolase activity"/>
    <property type="evidence" value="ECO:0007669"/>
    <property type="project" value="UniProtKB-KW"/>
</dbReference>
<dbReference type="EMBL" id="CAKLBY020000031">
    <property type="protein sequence ID" value="CAK7907227.1"/>
    <property type="molecule type" value="Genomic_DNA"/>
</dbReference>
<evidence type="ECO:0000256" key="3">
    <source>
        <dbReference type="SAM" id="MobiDB-lite"/>
    </source>
</evidence>
<dbReference type="Pfam" id="PF25597">
    <property type="entry name" value="SH3_retrovirus"/>
    <property type="match status" value="1"/>
</dbReference>
<comment type="caution">
    <text evidence="5">The sequence shown here is derived from an EMBL/GenBank/DDBJ whole genome shotgun (WGS) entry which is preliminary data.</text>
</comment>
<dbReference type="InterPro" id="IPR039537">
    <property type="entry name" value="Retrotran_Ty1/copia-like"/>
</dbReference>
<dbReference type="Pfam" id="PF07727">
    <property type="entry name" value="RVT_2"/>
    <property type="match status" value="1"/>
</dbReference>
<keyword evidence="1" id="KW-0479">Metal-binding</keyword>
<proteinExistence type="predicted"/>
<dbReference type="InterPro" id="IPR036397">
    <property type="entry name" value="RNaseH_sf"/>
</dbReference>
<accession>A0AAV1TBA6</accession>
<evidence type="ECO:0000259" key="4">
    <source>
        <dbReference type="PROSITE" id="PS50994"/>
    </source>
</evidence>
<evidence type="ECO:0000256" key="2">
    <source>
        <dbReference type="ARBA" id="ARBA00022801"/>
    </source>
</evidence>
<dbReference type="PANTHER" id="PTHR42648">
    <property type="entry name" value="TRANSPOSASE, PUTATIVE-RELATED"/>
    <property type="match status" value="1"/>
</dbReference>
<evidence type="ECO:0000313" key="5">
    <source>
        <dbReference type="EMBL" id="CAK7907227.1"/>
    </source>
</evidence>
<reference evidence="5" key="1">
    <citation type="submission" date="2024-01" db="EMBL/GenBank/DDBJ databases">
        <authorList>
            <person name="Webb A."/>
        </authorList>
    </citation>
    <scope>NUCLEOTIDE SEQUENCE</scope>
    <source>
        <strain evidence="5">Pm1</strain>
    </source>
</reference>
<dbReference type="SUPFAM" id="SSF53098">
    <property type="entry name" value="Ribonuclease H-like"/>
    <property type="match status" value="1"/>
</dbReference>
<dbReference type="PANTHER" id="PTHR42648:SF28">
    <property type="entry name" value="TRANSPOSON-ENCODED PROTEIN WITH RIBONUCLEASE H-LIKE AND RETROVIRUS ZINC FINGER-LIKE DOMAINS"/>
    <property type="match status" value="1"/>
</dbReference>
<protein>
    <recommendedName>
        <fullName evidence="4">Integrase catalytic domain-containing protein</fullName>
    </recommendedName>
</protein>
<dbReference type="InterPro" id="IPR001584">
    <property type="entry name" value="Integrase_cat-core"/>
</dbReference>
<feature type="compositionally biased region" description="Basic and acidic residues" evidence="3">
    <location>
        <begin position="458"/>
        <end position="476"/>
    </location>
</feature>
<feature type="domain" description="Integrase catalytic" evidence="4">
    <location>
        <begin position="177"/>
        <end position="309"/>
    </location>
</feature>
<feature type="region of interest" description="Disordered" evidence="3">
    <location>
        <begin position="411"/>
        <end position="476"/>
    </location>
</feature>
<evidence type="ECO:0000256" key="1">
    <source>
        <dbReference type="ARBA" id="ARBA00022723"/>
    </source>
</evidence>
<dbReference type="GO" id="GO:0003676">
    <property type="term" value="F:nucleic acid binding"/>
    <property type="evidence" value="ECO:0007669"/>
    <property type="project" value="InterPro"/>
</dbReference>
<evidence type="ECO:0000313" key="6">
    <source>
        <dbReference type="Proteomes" id="UP001162060"/>
    </source>
</evidence>
<organism evidence="5 6">
    <name type="scientific">Peronospora matthiolae</name>
    <dbReference type="NCBI Taxonomy" id="2874970"/>
    <lineage>
        <taxon>Eukaryota</taxon>
        <taxon>Sar</taxon>
        <taxon>Stramenopiles</taxon>
        <taxon>Oomycota</taxon>
        <taxon>Peronosporomycetes</taxon>
        <taxon>Peronosporales</taxon>
        <taxon>Peronosporaceae</taxon>
        <taxon>Peronospora</taxon>
    </lineage>
</organism>